<dbReference type="GO" id="GO:0006508">
    <property type="term" value="P:proteolysis"/>
    <property type="evidence" value="ECO:0007669"/>
    <property type="project" value="UniProtKB-KW"/>
</dbReference>
<keyword evidence="1 5" id="KW-0645">Protease</keyword>
<dbReference type="PANTHER" id="PTHR11010">
    <property type="entry name" value="PROTEASE S28 PRO-X CARBOXYPEPTIDASE-RELATED"/>
    <property type="match status" value="1"/>
</dbReference>
<feature type="chain" id="PRO_5045300751" evidence="4">
    <location>
        <begin position="25"/>
        <end position="472"/>
    </location>
</feature>
<name>A0ABW5GT64_9PSEU</name>
<dbReference type="GO" id="GO:0008233">
    <property type="term" value="F:peptidase activity"/>
    <property type="evidence" value="ECO:0007669"/>
    <property type="project" value="UniProtKB-KW"/>
</dbReference>
<feature type="signal peptide" evidence="4">
    <location>
        <begin position="1"/>
        <end position="24"/>
    </location>
</feature>
<keyword evidence="2 4" id="KW-0732">Signal</keyword>
<evidence type="ECO:0000256" key="2">
    <source>
        <dbReference type="ARBA" id="ARBA00022729"/>
    </source>
</evidence>
<reference evidence="6" key="1">
    <citation type="journal article" date="2019" name="Int. J. Syst. Evol. Microbiol.">
        <title>The Global Catalogue of Microorganisms (GCM) 10K type strain sequencing project: providing services to taxonomists for standard genome sequencing and annotation.</title>
        <authorList>
            <consortium name="The Broad Institute Genomics Platform"/>
            <consortium name="The Broad Institute Genome Sequencing Center for Infectious Disease"/>
            <person name="Wu L."/>
            <person name="Ma J."/>
        </authorList>
    </citation>
    <scope>NUCLEOTIDE SEQUENCE [LARGE SCALE GENOMIC DNA]</scope>
    <source>
        <strain evidence="6">CGMCC 4.7643</strain>
    </source>
</reference>
<dbReference type="InterPro" id="IPR008761">
    <property type="entry name" value="Peptidase_S37"/>
</dbReference>
<dbReference type="RefSeq" id="WP_345407675.1">
    <property type="nucleotide sequence ID" value="NZ_BAABHG010000023.1"/>
</dbReference>
<accession>A0ABW5GT64</accession>
<protein>
    <submittedName>
        <fullName evidence="5">S28 family serine protease</fullName>
    </submittedName>
</protein>
<dbReference type="SUPFAM" id="SSF53474">
    <property type="entry name" value="alpha/beta-Hydrolases"/>
    <property type="match status" value="1"/>
</dbReference>
<dbReference type="Proteomes" id="UP001597419">
    <property type="component" value="Unassembled WGS sequence"/>
</dbReference>
<evidence type="ECO:0000313" key="5">
    <source>
        <dbReference type="EMBL" id="MFD2464133.1"/>
    </source>
</evidence>
<dbReference type="EMBL" id="JBHUKU010000024">
    <property type="protein sequence ID" value="MFD2464133.1"/>
    <property type="molecule type" value="Genomic_DNA"/>
</dbReference>
<comment type="caution">
    <text evidence="5">The sequence shown here is derived from an EMBL/GenBank/DDBJ whole genome shotgun (WGS) entry which is preliminary data.</text>
</comment>
<evidence type="ECO:0000256" key="4">
    <source>
        <dbReference type="SAM" id="SignalP"/>
    </source>
</evidence>
<dbReference type="Pfam" id="PF05576">
    <property type="entry name" value="Peptidase_S37"/>
    <property type="match status" value="1"/>
</dbReference>
<evidence type="ECO:0000313" key="6">
    <source>
        <dbReference type="Proteomes" id="UP001597419"/>
    </source>
</evidence>
<keyword evidence="3" id="KW-0378">Hydrolase</keyword>
<keyword evidence="6" id="KW-1185">Reference proteome</keyword>
<sequence>MRGLLTVCSAVLVTVLTVAGPVPAAKAAEPGGGDIGEALRHVPGLTVVDEAPAPDGYRFFRLTFTQPADHRDPDAGTFEQRFTLLHKDFSAPTVAYTSGYNVSAAPNRSEPTRIVGGNQLSMEYRYFTPSRPRQENWADQLTIWQAAADEHRAVQAFRALYPGKWLATGGSKGGMTATYFRRFFPHDVDGTIPYVAPNDVIDEIDSYNRFLSRVGDDPGCRTALKAIQRDTLKRRDEFGGLATADAAKKGYTFTTVGSLDKSLEIAVIDAYFAFWQYQKQSDCATVPKAGAPAAEVYAWFEKVESLTTYADQALAPYVPYYYQAAVQLGSPEAYDGYLRDLLRYPGADVPESFVPKSIERPPFDHFAMPDIDFWVRTQGRRLLFVYGSNDPWGAEPFRLGPGSRDSYRYFVPGGNHGANVAQLPPDEAAAATATIRRWAGLPPAGPEVTARSAPAGFPDFDADPIMTARPRL</sequence>
<dbReference type="PANTHER" id="PTHR11010:SF38">
    <property type="entry name" value="LYSOSOMAL PRO-X CARBOXYPEPTIDASE"/>
    <property type="match status" value="1"/>
</dbReference>
<gene>
    <name evidence="5" type="ORF">ACFSYJ_36330</name>
</gene>
<dbReference type="InterPro" id="IPR029058">
    <property type="entry name" value="AB_hydrolase_fold"/>
</dbReference>
<proteinExistence type="predicted"/>
<evidence type="ECO:0000256" key="1">
    <source>
        <dbReference type="ARBA" id="ARBA00022670"/>
    </source>
</evidence>
<evidence type="ECO:0000256" key="3">
    <source>
        <dbReference type="ARBA" id="ARBA00022801"/>
    </source>
</evidence>
<organism evidence="5 6">
    <name type="scientific">Amycolatopsis samaneae</name>
    <dbReference type="NCBI Taxonomy" id="664691"/>
    <lineage>
        <taxon>Bacteria</taxon>
        <taxon>Bacillati</taxon>
        <taxon>Actinomycetota</taxon>
        <taxon>Actinomycetes</taxon>
        <taxon>Pseudonocardiales</taxon>
        <taxon>Pseudonocardiaceae</taxon>
        <taxon>Amycolatopsis</taxon>
    </lineage>
</organism>
<dbReference type="Gene3D" id="3.40.50.1820">
    <property type="entry name" value="alpha/beta hydrolase"/>
    <property type="match status" value="1"/>
</dbReference>